<name>A0AAW8TTK1_9ENTE</name>
<protein>
    <submittedName>
        <fullName evidence="1">Uncharacterized protein</fullName>
    </submittedName>
</protein>
<proteinExistence type="predicted"/>
<evidence type="ECO:0000313" key="2">
    <source>
        <dbReference type="Proteomes" id="UP001255696"/>
    </source>
</evidence>
<dbReference type="Proteomes" id="UP001255696">
    <property type="component" value="Unassembled WGS sequence"/>
</dbReference>
<organism evidence="1 2">
    <name type="scientific">Enterococcus cecorum</name>
    <dbReference type="NCBI Taxonomy" id="44008"/>
    <lineage>
        <taxon>Bacteria</taxon>
        <taxon>Bacillati</taxon>
        <taxon>Bacillota</taxon>
        <taxon>Bacilli</taxon>
        <taxon>Lactobacillales</taxon>
        <taxon>Enterococcaceae</taxon>
        <taxon>Enterococcus</taxon>
    </lineage>
</organism>
<dbReference type="EMBL" id="JARQBI010000024">
    <property type="protein sequence ID" value="MDT2797407.1"/>
    <property type="molecule type" value="Genomic_DNA"/>
</dbReference>
<reference evidence="1" key="1">
    <citation type="submission" date="2023-03" db="EMBL/GenBank/DDBJ databases">
        <authorList>
            <person name="Shen W."/>
            <person name="Cai J."/>
        </authorList>
    </citation>
    <scope>NUCLEOTIDE SEQUENCE</scope>
    <source>
        <strain evidence="1">B245-2</strain>
    </source>
</reference>
<sequence>MKIIVLHEYRENLNMANRKVFISYDQIIYFYRENEYWTILKLSTGEEFRIAETPIEINREIGTLFEITHF</sequence>
<dbReference type="RefSeq" id="WP_311898157.1">
    <property type="nucleotide sequence ID" value="NZ_JARQBI010000024.1"/>
</dbReference>
<comment type="caution">
    <text evidence="1">The sequence shown here is derived from an EMBL/GenBank/DDBJ whole genome shotgun (WGS) entry which is preliminary data.</text>
</comment>
<dbReference type="AlphaFoldDB" id="A0AAW8TTK1"/>
<accession>A0AAW8TTK1</accession>
<evidence type="ECO:0000313" key="1">
    <source>
        <dbReference type="EMBL" id="MDT2797407.1"/>
    </source>
</evidence>
<gene>
    <name evidence="1" type="ORF">P7H47_09175</name>
</gene>